<evidence type="ECO:0000256" key="9">
    <source>
        <dbReference type="PROSITE-ProRule" id="PRU01049"/>
    </source>
</evidence>
<comment type="caution">
    <text evidence="11">The sequence shown here is derived from an EMBL/GenBank/DDBJ whole genome shotgun (WGS) entry which is preliminary data.</text>
</comment>
<dbReference type="GO" id="GO:0043022">
    <property type="term" value="F:ribosome binding"/>
    <property type="evidence" value="ECO:0007669"/>
    <property type="project" value="TreeGrafter"/>
</dbReference>
<feature type="binding site" evidence="8">
    <location>
        <begin position="9"/>
        <end position="16"/>
    </location>
    <ligand>
        <name>GTP</name>
        <dbReference type="ChEBI" id="CHEBI:37565"/>
        <label>1</label>
    </ligand>
</feature>
<feature type="binding site" evidence="8">
    <location>
        <begin position="231"/>
        <end position="235"/>
    </location>
    <ligand>
        <name>GTP</name>
        <dbReference type="ChEBI" id="CHEBI:37565"/>
        <label>2</label>
    </ligand>
</feature>
<evidence type="ECO:0000256" key="2">
    <source>
        <dbReference type="ARBA" id="ARBA00020953"/>
    </source>
</evidence>
<dbReference type="InterPro" id="IPR016484">
    <property type="entry name" value="GTPase_Der"/>
</dbReference>
<dbReference type="InterPro" id="IPR015946">
    <property type="entry name" value="KH_dom-like_a/b"/>
</dbReference>
<dbReference type="EMBL" id="WNCL01000037">
    <property type="protein sequence ID" value="MTU43953.1"/>
    <property type="molecule type" value="Genomic_DNA"/>
</dbReference>
<dbReference type="HAMAP" id="MF_00195">
    <property type="entry name" value="GTPase_Der"/>
    <property type="match status" value="1"/>
</dbReference>
<dbReference type="PIRSF" id="PIRSF006485">
    <property type="entry name" value="GTP-binding_EngA"/>
    <property type="match status" value="1"/>
</dbReference>
<accession>A0A6I3S928</accession>
<dbReference type="Pfam" id="PF01926">
    <property type="entry name" value="MMR_HSR1"/>
    <property type="match status" value="2"/>
</dbReference>
<feature type="binding site" evidence="8">
    <location>
        <begin position="119"/>
        <end position="122"/>
    </location>
    <ligand>
        <name>GTP</name>
        <dbReference type="ChEBI" id="CHEBI:37565"/>
        <label>1</label>
    </ligand>
</feature>
<reference evidence="11 12" key="1">
    <citation type="journal article" date="2019" name="Nat. Med.">
        <title>A library of human gut bacterial isolates paired with longitudinal multiomics data enables mechanistic microbiome research.</title>
        <authorList>
            <person name="Poyet M."/>
            <person name="Groussin M."/>
            <person name="Gibbons S.M."/>
            <person name="Avila-Pacheco J."/>
            <person name="Jiang X."/>
            <person name="Kearney S.M."/>
            <person name="Perrotta A.R."/>
            <person name="Berdy B."/>
            <person name="Zhao S."/>
            <person name="Lieberman T.D."/>
            <person name="Swanson P.K."/>
            <person name="Smith M."/>
            <person name="Roesemann S."/>
            <person name="Alexander J.E."/>
            <person name="Rich S.A."/>
            <person name="Livny J."/>
            <person name="Vlamakis H."/>
            <person name="Clish C."/>
            <person name="Bullock K."/>
            <person name="Deik A."/>
            <person name="Scott J."/>
            <person name="Pierce K.A."/>
            <person name="Xavier R.J."/>
            <person name="Alm E.J."/>
        </authorList>
    </citation>
    <scope>NUCLEOTIDE SEQUENCE [LARGE SCALE GENOMIC DNA]</scope>
    <source>
        <strain evidence="11 12">BIOML-A2</strain>
    </source>
</reference>
<feature type="binding site" evidence="8">
    <location>
        <begin position="296"/>
        <end position="299"/>
    </location>
    <ligand>
        <name>GTP</name>
        <dbReference type="ChEBI" id="CHEBI:37565"/>
        <label>2</label>
    </ligand>
</feature>
<dbReference type="NCBIfam" id="TIGR03594">
    <property type="entry name" value="GTPase_EngA"/>
    <property type="match status" value="1"/>
</dbReference>
<dbReference type="Proteomes" id="UP000462362">
    <property type="component" value="Unassembled WGS sequence"/>
</dbReference>
<evidence type="ECO:0000256" key="4">
    <source>
        <dbReference type="ARBA" id="ARBA00022737"/>
    </source>
</evidence>
<dbReference type="CDD" id="cd01895">
    <property type="entry name" value="EngA2"/>
    <property type="match status" value="1"/>
</dbReference>
<dbReference type="InterPro" id="IPR005225">
    <property type="entry name" value="Small_GTP-bd"/>
</dbReference>
<protein>
    <recommendedName>
        <fullName evidence="2 8">GTPase Der</fullName>
    </recommendedName>
    <alternativeName>
        <fullName evidence="7 8">GTP-binding protein EngA</fullName>
    </alternativeName>
</protein>
<dbReference type="PANTHER" id="PTHR43834:SF6">
    <property type="entry name" value="GTPASE DER"/>
    <property type="match status" value="1"/>
</dbReference>
<evidence type="ECO:0000256" key="10">
    <source>
        <dbReference type="RuleBase" id="RU004481"/>
    </source>
</evidence>
<dbReference type="GO" id="GO:0042254">
    <property type="term" value="P:ribosome biogenesis"/>
    <property type="evidence" value="ECO:0007669"/>
    <property type="project" value="UniProtKB-KW"/>
</dbReference>
<dbReference type="InterPro" id="IPR031166">
    <property type="entry name" value="G_ENGA"/>
</dbReference>
<dbReference type="FunFam" id="3.40.50.300:FF:000057">
    <property type="entry name" value="GTPase Der"/>
    <property type="match status" value="1"/>
</dbReference>
<comment type="similarity">
    <text evidence="1 8 9 10">Belongs to the TRAFAC class TrmE-Era-EngA-EngB-Septin-like GTPase superfamily. EngA (Der) GTPase family.</text>
</comment>
<keyword evidence="4 10" id="KW-0677">Repeat</keyword>
<evidence type="ECO:0000256" key="7">
    <source>
        <dbReference type="ARBA" id="ARBA00032345"/>
    </source>
</evidence>
<feature type="binding site" evidence="8">
    <location>
        <begin position="184"/>
        <end position="191"/>
    </location>
    <ligand>
        <name>GTP</name>
        <dbReference type="ChEBI" id="CHEBI:37565"/>
        <label>2</label>
    </ligand>
</feature>
<name>A0A6I3S928_9BURK</name>
<evidence type="ECO:0000256" key="3">
    <source>
        <dbReference type="ARBA" id="ARBA00022517"/>
    </source>
</evidence>
<dbReference type="NCBIfam" id="TIGR00231">
    <property type="entry name" value="small_GTP"/>
    <property type="match status" value="2"/>
</dbReference>
<evidence type="ECO:0000313" key="12">
    <source>
        <dbReference type="Proteomes" id="UP000462362"/>
    </source>
</evidence>
<gene>
    <name evidence="8 11" type="primary">der</name>
    <name evidence="11" type="ORF">GMD42_10090</name>
</gene>
<sequence>MVTVIALVGRPNVGKSTLFNRLTRSRDALVADFPGLTRDRHYGDGRIGDKPYLVIDTGGFEPIRTEGIVKEMTGQAQLAITESDVVLFLVDGRAGLTPQDQRIAQNLRESGKKTYLVVNKAEGLTETAKAEFYELALGEPYTISAAHGEGVKALMDLVLEPFPTEKEIDEEEDFKHKIKVAIAGRPNAGKSTLINALIGEDRLIAFDMPGTTRDAIEVEFQYKDRDYTLIDTAGLRRKGKVFEAIEKFSVIKTLQAIESSNVVVLLLDAHAGIAEQDANIAGYILESGRALVVGVNKWDSLDDYERRRVKEELERKLHFLRWAKIVYISALEKRGLHHLLNAVNDAHAAAFMKLSTPKLTRALIEATTRQLPPRAGGGRPKMRYAHQGGQNPPVIVVHGNALQDVPESYRRYLEGWFRDKFKLEGTPLRIEFRTNKNPYAQKA</sequence>
<evidence type="ECO:0000313" key="11">
    <source>
        <dbReference type="EMBL" id="MTU43953.1"/>
    </source>
</evidence>
<proteinExistence type="inferred from homology"/>
<dbReference type="PROSITE" id="PS51712">
    <property type="entry name" value="G_ENGA"/>
    <property type="match status" value="2"/>
</dbReference>
<dbReference type="PANTHER" id="PTHR43834">
    <property type="entry name" value="GTPASE DER"/>
    <property type="match status" value="1"/>
</dbReference>
<dbReference type="InterPro" id="IPR027417">
    <property type="entry name" value="P-loop_NTPase"/>
</dbReference>
<keyword evidence="6 8" id="KW-0342">GTP-binding</keyword>
<dbReference type="GO" id="GO:0005525">
    <property type="term" value="F:GTP binding"/>
    <property type="evidence" value="ECO:0007669"/>
    <property type="project" value="UniProtKB-UniRule"/>
</dbReference>
<comment type="function">
    <text evidence="8 10">GTPase that plays an essential role in the late steps of ribosome biogenesis.</text>
</comment>
<dbReference type="SUPFAM" id="SSF52540">
    <property type="entry name" value="P-loop containing nucleoside triphosphate hydrolases"/>
    <property type="match status" value="2"/>
</dbReference>
<evidence type="ECO:0000256" key="1">
    <source>
        <dbReference type="ARBA" id="ARBA00008279"/>
    </source>
</evidence>
<dbReference type="InterPro" id="IPR032859">
    <property type="entry name" value="KH_dom-like"/>
</dbReference>
<feature type="binding site" evidence="8">
    <location>
        <begin position="56"/>
        <end position="60"/>
    </location>
    <ligand>
        <name>GTP</name>
        <dbReference type="ChEBI" id="CHEBI:37565"/>
        <label>1</label>
    </ligand>
</feature>
<dbReference type="Gene3D" id="3.30.300.20">
    <property type="match status" value="1"/>
</dbReference>
<dbReference type="InterPro" id="IPR006073">
    <property type="entry name" value="GTP-bd"/>
</dbReference>
<dbReference type="FunFam" id="3.30.300.20:FF:000004">
    <property type="entry name" value="GTPase Der"/>
    <property type="match status" value="1"/>
</dbReference>
<keyword evidence="3 8" id="KW-0690">Ribosome biogenesis</keyword>
<evidence type="ECO:0000256" key="8">
    <source>
        <dbReference type="HAMAP-Rule" id="MF_00195"/>
    </source>
</evidence>
<keyword evidence="5 8" id="KW-0547">Nucleotide-binding</keyword>
<dbReference type="PRINTS" id="PR00326">
    <property type="entry name" value="GTP1OBG"/>
</dbReference>
<dbReference type="Pfam" id="PF14714">
    <property type="entry name" value="KH_dom-like"/>
    <property type="match status" value="1"/>
</dbReference>
<dbReference type="CDD" id="cd01894">
    <property type="entry name" value="EngA1"/>
    <property type="match status" value="1"/>
</dbReference>
<evidence type="ECO:0000256" key="5">
    <source>
        <dbReference type="ARBA" id="ARBA00022741"/>
    </source>
</evidence>
<evidence type="ECO:0000256" key="6">
    <source>
        <dbReference type="ARBA" id="ARBA00023134"/>
    </source>
</evidence>
<dbReference type="RefSeq" id="WP_155165953.1">
    <property type="nucleotide sequence ID" value="NZ_DBGEHT010000154.1"/>
</dbReference>
<dbReference type="Gene3D" id="3.40.50.300">
    <property type="entry name" value="P-loop containing nucleotide triphosphate hydrolases"/>
    <property type="match status" value="2"/>
</dbReference>
<dbReference type="FunFam" id="3.40.50.300:FF:000040">
    <property type="entry name" value="GTPase Der"/>
    <property type="match status" value="1"/>
</dbReference>
<organism evidence="11 12">
    <name type="scientific">Parasutterella excrementihominis</name>
    <dbReference type="NCBI Taxonomy" id="487175"/>
    <lineage>
        <taxon>Bacteria</taxon>
        <taxon>Pseudomonadati</taxon>
        <taxon>Pseudomonadota</taxon>
        <taxon>Betaproteobacteria</taxon>
        <taxon>Burkholderiales</taxon>
        <taxon>Sutterellaceae</taxon>
        <taxon>Parasutterella</taxon>
    </lineage>
</organism>
<comment type="subunit">
    <text evidence="8">Associates with the 50S ribosomal subunit.</text>
</comment>
<dbReference type="AlphaFoldDB" id="A0A6I3S928"/>